<accession>A0A836B5B4</accession>
<feature type="region of interest" description="Disordered" evidence="1">
    <location>
        <begin position="517"/>
        <end position="548"/>
    </location>
</feature>
<feature type="region of interest" description="Disordered" evidence="1">
    <location>
        <begin position="452"/>
        <end position="478"/>
    </location>
</feature>
<feature type="compositionally biased region" description="Basic and acidic residues" evidence="1">
    <location>
        <begin position="452"/>
        <end position="472"/>
    </location>
</feature>
<feature type="compositionally biased region" description="Gly residues" evidence="1">
    <location>
        <begin position="1114"/>
        <end position="1126"/>
    </location>
</feature>
<feature type="compositionally biased region" description="Gly residues" evidence="1">
    <location>
        <begin position="524"/>
        <end position="545"/>
    </location>
</feature>
<feature type="region of interest" description="Disordered" evidence="1">
    <location>
        <begin position="78"/>
        <end position="174"/>
    </location>
</feature>
<keyword evidence="3" id="KW-1185">Reference proteome</keyword>
<feature type="compositionally biased region" description="Acidic residues" evidence="1">
    <location>
        <begin position="1128"/>
        <end position="1144"/>
    </location>
</feature>
<sequence length="1161" mass="115343">MVTAPANGVMLPAGPTNVFDVLGALDATSQDSLLRTFSRTTLRDVRLSCSAGRVFVDRQVTALCLDYAAICRAAAAAAEPNRSSQTAQPVQQPSRDPAAPGQERGWARGGARGRGEGGRRNCSSRTQRWGPDEDGDEGEDGSDDDSTRAGAPPRRPRRAEAVVTTGSQVLSRQPPALPDQLAAALPRWDRLTALTLVLRPGHSPGLVGRAPDVTAALLQPLSCGSGPLFAGGGGGGGLGMATSGLAAPVPAPAGPAKGGCGSSEDVPTAAARQRVLGGVERLSVWFEGSLRSAGGPARPGHGRGSGRGRGGGRGSSQPVPLALPPPSLGPALAAAFPGLRCLDLSIRRWSDPAWIWTGAARTAPAPGGLGSSSSSSSGGSSTCTCPLLSALSGLRRLEELRLPSTACLADVGGLTGLTSLHVTARRGALRPGSAAALGGLPRLRRLVLAGEARRGPEHAEEAERAAEAARDGDVEDGEEDCVATKAAASSPFPCTGAGTAAAGVGAGAGGAWLPVSGSSSAAGSRGGSGGGGGTGGSGGGGGGGGPEERLLRADVASLLPQELLRLLRSPPPALQQLHFTDLSGMPPNSGLLIGPPCRSGGGGGGGVGATGGLTSSGTPGWPWSGVGSSGGGAGGCFGSDGGGADGGRGITAGAAAWEVAAQAQADALRGPNVAARLTSTSVGLALGFGARASILAAGPGSGAVGLPPWVDAATASAAAAAAAELEAAAPPRVVTVAYAEGRTWMGPLGSLAAAAVALAEGLREQGAQRAQSAQRAQAAGTGARVQGQPAVPGAVEAAPVAAVENFVVRDLWVIPGRRGMPLSDDVRAAHRLLAELRRRYGCCMALRHLTASFGIQLDDTTYLLEEVGARLGAPAVVSLADLDLYDLVSHAAASRAAALVHYLRTVFGTGTGHLLHHSPPAAPWLGAPGAGAPGSGGGSPAWTASGGNDAAARTGPPPALPADQQLTLLALNGCTGVGVDVAAQLAAVMPSLRRLSVGFSLPPQDGAVLGHLCELLASTTVGRGGGAAAAAGREAALLVVGVCPRPSGRRGRRGGASQAERLELLAEMNRRLEDMGAGDRVRLAWALKDEAAEQSSQGHVEVAEGCAQRQRSGEGWGGDGNGGNGSGSDDDEFGASADEEEDEYGGQRGDAGPPVSRWWAW</sequence>
<gene>
    <name evidence="2" type="ORF">HYH02_007189</name>
</gene>
<feature type="compositionally biased region" description="Gly residues" evidence="1">
    <location>
        <begin position="928"/>
        <end position="939"/>
    </location>
</feature>
<feature type="region of interest" description="Disordered" evidence="1">
    <location>
        <begin position="1092"/>
        <end position="1161"/>
    </location>
</feature>
<feature type="compositionally biased region" description="Acidic residues" evidence="1">
    <location>
        <begin position="132"/>
        <end position="144"/>
    </location>
</feature>
<proteinExistence type="predicted"/>
<comment type="caution">
    <text evidence="2">The sequence shown here is derived from an EMBL/GenBank/DDBJ whole genome shotgun (WGS) entry which is preliminary data.</text>
</comment>
<dbReference type="OrthoDB" id="549693at2759"/>
<protein>
    <submittedName>
        <fullName evidence="2">Uncharacterized protein</fullName>
    </submittedName>
</protein>
<name>A0A836B5B4_9CHLO</name>
<evidence type="ECO:0000313" key="3">
    <source>
        <dbReference type="Proteomes" id="UP000613740"/>
    </source>
</evidence>
<dbReference type="Proteomes" id="UP000613740">
    <property type="component" value="Unassembled WGS sequence"/>
</dbReference>
<reference evidence="2" key="1">
    <citation type="journal article" date="2020" name="bioRxiv">
        <title>Comparative genomics of Chlamydomonas.</title>
        <authorList>
            <person name="Craig R.J."/>
            <person name="Hasan A.R."/>
            <person name="Ness R.W."/>
            <person name="Keightley P.D."/>
        </authorList>
    </citation>
    <scope>NUCLEOTIDE SEQUENCE</scope>
    <source>
        <strain evidence="2">CCAP 11/173</strain>
    </source>
</reference>
<dbReference type="EMBL" id="JAEHOD010000020">
    <property type="protein sequence ID" value="KAG2447729.1"/>
    <property type="molecule type" value="Genomic_DNA"/>
</dbReference>
<feature type="compositionally biased region" description="Polar residues" evidence="1">
    <location>
        <begin position="81"/>
        <end position="94"/>
    </location>
</feature>
<dbReference type="AlphaFoldDB" id="A0A836B5B4"/>
<feature type="region of interest" description="Disordered" evidence="1">
    <location>
        <begin position="925"/>
        <end position="959"/>
    </location>
</feature>
<evidence type="ECO:0000256" key="1">
    <source>
        <dbReference type="SAM" id="MobiDB-lite"/>
    </source>
</evidence>
<evidence type="ECO:0000313" key="2">
    <source>
        <dbReference type="EMBL" id="KAG2447729.1"/>
    </source>
</evidence>
<organism evidence="2 3">
    <name type="scientific">Chlamydomonas schloesseri</name>
    <dbReference type="NCBI Taxonomy" id="2026947"/>
    <lineage>
        <taxon>Eukaryota</taxon>
        <taxon>Viridiplantae</taxon>
        <taxon>Chlorophyta</taxon>
        <taxon>core chlorophytes</taxon>
        <taxon>Chlorophyceae</taxon>
        <taxon>CS clade</taxon>
        <taxon>Chlamydomonadales</taxon>
        <taxon>Chlamydomonadaceae</taxon>
        <taxon>Chlamydomonas</taxon>
    </lineage>
</organism>
<feature type="region of interest" description="Disordered" evidence="1">
    <location>
        <begin position="290"/>
        <end position="324"/>
    </location>
</feature>